<keyword evidence="1" id="KW-0732">Signal</keyword>
<dbReference type="EMBL" id="WISR01000296">
    <property type="protein sequence ID" value="MQW38289.1"/>
    <property type="molecule type" value="Genomic_DNA"/>
</dbReference>
<dbReference type="PANTHER" id="PTHR33657:SF8">
    <property type="entry name" value="DOMAIN PROTEIN, PUTATIVE (AFU_ORTHOLOGUE AFUA_5G00600)-RELATED"/>
    <property type="match status" value="1"/>
</dbReference>
<comment type="caution">
    <text evidence="2">The sequence shown here is derived from an EMBL/GenBank/DDBJ whole genome shotgun (WGS) entry which is preliminary data.</text>
</comment>
<reference evidence="2 3" key="1">
    <citation type="journal article" date="2013" name="Genome Biol.">
        <title>Comparative genomics of the core and accessory genomes of 48 Sinorhizobium strains comprising five genospecies.</title>
        <authorList>
            <person name="Sugawara M."/>
            <person name="Epstein B."/>
            <person name="Badgley B.D."/>
            <person name="Unno T."/>
            <person name="Xu L."/>
            <person name="Reese J."/>
            <person name="Gyaneshwar P."/>
            <person name="Denny R."/>
            <person name="Mudge J."/>
            <person name="Bharti A.K."/>
            <person name="Farmer A.D."/>
            <person name="May G.D."/>
            <person name="Woodward J.E."/>
            <person name="Medigue C."/>
            <person name="Vallenet D."/>
            <person name="Lajus A."/>
            <person name="Rouy Z."/>
            <person name="Martinez-Vaz B."/>
            <person name="Tiffin P."/>
            <person name="Young N.D."/>
            <person name="Sadowsky M.J."/>
        </authorList>
    </citation>
    <scope>NUCLEOTIDE SEQUENCE [LARGE SCALE GENOMIC DNA]</scope>
    <source>
        <strain evidence="2 3">N6B1</strain>
    </source>
</reference>
<evidence type="ECO:0000313" key="3">
    <source>
        <dbReference type="Proteomes" id="UP000429484"/>
    </source>
</evidence>
<dbReference type="Pfam" id="PF05630">
    <property type="entry name" value="NPP1"/>
    <property type="match status" value="1"/>
</dbReference>
<feature type="chain" id="PRO_5043589370" evidence="1">
    <location>
        <begin position="31"/>
        <end position="244"/>
    </location>
</feature>
<feature type="signal peptide" evidence="1">
    <location>
        <begin position="1"/>
        <end position="30"/>
    </location>
</feature>
<sequence>MTPVSPRNGRMLLTALMFVFVCGLSMAARAADVIDHDKVRGFPDSNSAFLKTFQPYLKVIEGCVPFPAVDATGNVSGGLEPSGMENGGCSRNLGQIYVRAGEYNGQCGVMYSWFFPKEQNLDWPYIGGSRYDWQDVVVWLTSCDSEAQVESVSYSSNGRYYVSTQPHMHGTHPLVKYHREVSGYHFSLTDTRIRGGMQPAVSWSELTDEAREALDTYDFGMGVPFNTYNFFGNLAKSYSRFRYR</sequence>
<dbReference type="PANTHER" id="PTHR33657">
    <property type="entry name" value="DOMAIN PROTEIN, PUTATIVE (AFU_ORTHOLOGUE AFUA_5G00600)-RELATED"/>
    <property type="match status" value="1"/>
</dbReference>
<evidence type="ECO:0000256" key="1">
    <source>
        <dbReference type="SAM" id="SignalP"/>
    </source>
</evidence>
<dbReference type="InterPro" id="IPR008701">
    <property type="entry name" value="NPP1"/>
</dbReference>
<evidence type="ECO:0000313" key="2">
    <source>
        <dbReference type="EMBL" id="MQW38289.1"/>
    </source>
</evidence>
<accession>A0AAW9U1R5</accession>
<dbReference type="PIRSF" id="PIRSF029958">
    <property type="entry name" value="Necrosis-inducing_protein"/>
    <property type="match status" value="1"/>
</dbReference>
<name>A0AAW9U1R5_RHIML</name>
<gene>
    <name evidence="2" type="ORF">GHK53_37565</name>
</gene>
<organism evidence="2 3">
    <name type="scientific">Rhizobium meliloti</name>
    <name type="common">Ensifer meliloti</name>
    <name type="synonym">Sinorhizobium meliloti</name>
    <dbReference type="NCBI Taxonomy" id="382"/>
    <lineage>
        <taxon>Bacteria</taxon>
        <taxon>Pseudomonadati</taxon>
        <taxon>Pseudomonadota</taxon>
        <taxon>Alphaproteobacteria</taxon>
        <taxon>Hyphomicrobiales</taxon>
        <taxon>Rhizobiaceae</taxon>
        <taxon>Sinorhizobium/Ensifer group</taxon>
        <taxon>Sinorhizobium</taxon>
    </lineage>
</organism>
<protein>
    <submittedName>
        <fullName evidence="2">Necrosis-inducing protein</fullName>
    </submittedName>
</protein>
<proteinExistence type="predicted"/>
<dbReference type="AlphaFoldDB" id="A0AAW9U1R5"/>
<dbReference type="Proteomes" id="UP000429484">
    <property type="component" value="Unassembled WGS sequence"/>
</dbReference>
<dbReference type="RefSeq" id="WP_153350306.1">
    <property type="nucleotide sequence ID" value="NZ_WISR01000296.1"/>
</dbReference>